<comment type="cofactor">
    <cofactor evidence="9">
        <name>thiamine diphosphate</name>
        <dbReference type="ChEBI" id="CHEBI:58937"/>
    </cofactor>
    <text evidence="9">Binds 1 thiamine pyrophosphate per subunit.</text>
</comment>
<dbReference type="GO" id="GO:0050660">
    <property type="term" value="F:flavin adenine dinucleotide binding"/>
    <property type="evidence" value="ECO:0007669"/>
    <property type="project" value="InterPro"/>
</dbReference>
<organism evidence="13 14">
    <name type="scientific">Potamilus streckersoni</name>
    <dbReference type="NCBI Taxonomy" id="2493646"/>
    <lineage>
        <taxon>Eukaryota</taxon>
        <taxon>Metazoa</taxon>
        <taxon>Spiralia</taxon>
        <taxon>Lophotrochozoa</taxon>
        <taxon>Mollusca</taxon>
        <taxon>Bivalvia</taxon>
        <taxon>Autobranchia</taxon>
        <taxon>Heteroconchia</taxon>
        <taxon>Palaeoheterodonta</taxon>
        <taxon>Unionida</taxon>
        <taxon>Unionoidea</taxon>
        <taxon>Unionidae</taxon>
        <taxon>Ambleminae</taxon>
        <taxon>Lampsilini</taxon>
        <taxon>Potamilus</taxon>
    </lineage>
</organism>
<dbReference type="GO" id="GO:0009099">
    <property type="term" value="P:L-valine biosynthetic process"/>
    <property type="evidence" value="ECO:0007669"/>
    <property type="project" value="TreeGrafter"/>
</dbReference>
<evidence type="ECO:0000256" key="4">
    <source>
        <dbReference type="ARBA" id="ARBA00013145"/>
    </source>
</evidence>
<gene>
    <name evidence="13" type="ORF">CHS0354_027403</name>
</gene>
<dbReference type="InterPro" id="IPR045229">
    <property type="entry name" value="TPP_enz"/>
</dbReference>
<reference evidence="13" key="1">
    <citation type="journal article" date="2021" name="Genome Biol. Evol.">
        <title>A High-Quality Reference Genome for a Parasitic Bivalve with Doubly Uniparental Inheritance (Bivalvia: Unionida).</title>
        <authorList>
            <person name="Smith C.H."/>
        </authorList>
    </citation>
    <scope>NUCLEOTIDE SEQUENCE</scope>
    <source>
        <strain evidence="13">CHS0354</strain>
    </source>
</reference>
<comment type="similarity">
    <text evidence="3 9">Belongs to the TPP enzyme family.</text>
</comment>
<dbReference type="NCBIfam" id="TIGR00118">
    <property type="entry name" value="acolac_lg"/>
    <property type="match status" value="1"/>
</dbReference>
<dbReference type="Pfam" id="PF02775">
    <property type="entry name" value="TPP_enzyme_C"/>
    <property type="match status" value="1"/>
</dbReference>
<keyword evidence="9" id="KW-0808">Transferase</keyword>
<evidence type="ECO:0000259" key="12">
    <source>
        <dbReference type="Pfam" id="PF02776"/>
    </source>
</evidence>
<keyword evidence="7 9" id="KW-0100">Branched-chain amino acid biosynthesis</keyword>
<dbReference type="GO" id="GO:0030976">
    <property type="term" value="F:thiamine pyrophosphate binding"/>
    <property type="evidence" value="ECO:0007669"/>
    <property type="project" value="UniProtKB-UniRule"/>
</dbReference>
<dbReference type="Proteomes" id="UP001195483">
    <property type="component" value="Unassembled WGS sequence"/>
</dbReference>
<evidence type="ECO:0000256" key="7">
    <source>
        <dbReference type="ARBA" id="ARBA00023304"/>
    </source>
</evidence>
<reference evidence="13" key="3">
    <citation type="submission" date="2023-05" db="EMBL/GenBank/DDBJ databases">
        <authorList>
            <person name="Smith C.H."/>
        </authorList>
    </citation>
    <scope>NUCLEOTIDE SEQUENCE</scope>
    <source>
        <strain evidence="13">CHS0354</strain>
        <tissue evidence="13">Mantle</tissue>
    </source>
</reference>
<dbReference type="GO" id="GO:0003984">
    <property type="term" value="F:acetolactate synthase activity"/>
    <property type="evidence" value="ECO:0007669"/>
    <property type="project" value="UniProtKB-EC"/>
</dbReference>
<feature type="domain" description="Thiamine pyrophosphate enzyme N-terminal TPP-binding" evidence="12">
    <location>
        <begin position="3"/>
        <end position="116"/>
    </location>
</feature>
<evidence type="ECO:0000256" key="2">
    <source>
        <dbReference type="ARBA" id="ARBA00005025"/>
    </source>
</evidence>
<dbReference type="InterPro" id="IPR029035">
    <property type="entry name" value="DHS-like_NAD/FAD-binding_dom"/>
</dbReference>
<dbReference type="FunFam" id="3.40.50.970:FF:000007">
    <property type="entry name" value="Acetolactate synthase"/>
    <property type="match status" value="1"/>
</dbReference>
<dbReference type="PANTHER" id="PTHR18968">
    <property type="entry name" value="THIAMINE PYROPHOSPHATE ENZYMES"/>
    <property type="match status" value="1"/>
</dbReference>
<keyword evidence="5 9" id="KW-0028">Amino-acid biosynthesis</keyword>
<dbReference type="SUPFAM" id="SSF52467">
    <property type="entry name" value="DHS-like NAD/FAD-binding domain"/>
    <property type="match status" value="1"/>
</dbReference>
<dbReference type="EC" id="2.2.1.6" evidence="4 9"/>
<dbReference type="InterPro" id="IPR012000">
    <property type="entry name" value="Thiamin_PyroP_enz_cen_dom"/>
</dbReference>
<proteinExistence type="inferred from homology"/>
<comment type="catalytic activity">
    <reaction evidence="8">
        <text>2-hydroxyoctadecanoyl-CoA = heptadecanal + formyl-CoA</text>
        <dbReference type="Rhea" id="RHEA:55196"/>
        <dbReference type="ChEBI" id="CHEBI:57376"/>
        <dbReference type="ChEBI" id="CHEBI:74116"/>
        <dbReference type="ChEBI" id="CHEBI:138631"/>
    </reaction>
    <physiologicalReaction direction="left-to-right" evidence="8">
        <dbReference type="Rhea" id="RHEA:55197"/>
    </physiologicalReaction>
</comment>
<comment type="pathway">
    <text evidence="1 9">Amino-acid biosynthesis; L-isoleucine biosynthesis; L-isoleucine from 2-oxobutanoate: step 1/4.</text>
</comment>
<dbReference type="Gene3D" id="3.40.50.970">
    <property type="match status" value="2"/>
</dbReference>
<keyword evidence="6 9" id="KW-0786">Thiamine pyrophosphate</keyword>
<evidence type="ECO:0000256" key="3">
    <source>
        <dbReference type="ARBA" id="ARBA00007812"/>
    </source>
</evidence>
<accession>A0AAE0SQL1</accession>
<evidence type="ECO:0000256" key="8">
    <source>
        <dbReference type="ARBA" id="ARBA00048738"/>
    </source>
</evidence>
<feature type="domain" description="Thiamine pyrophosphate enzyme TPP-binding" evidence="11">
    <location>
        <begin position="380"/>
        <end position="528"/>
    </location>
</feature>
<keyword evidence="9" id="KW-0479">Metal-binding</keyword>
<dbReference type="InterPro" id="IPR012001">
    <property type="entry name" value="Thiamin_PyroP_enz_TPP-bd_dom"/>
</dbReference>
<protein>
    <recommendedName>
        <fullName evidence="4 9">Acetolactate synthase</fullName>
        <ecNumber evidence="4 9">2.2.1.6</ecNumber>
    </recommendedName>
</protein>
<dbReference type="InterPro" id="IPR029061">
    <property type="entry name" value="THDP-binding"/>
</dbReference>
<comment type="cofactor">
    <cofactor evidence="9">
        <name>Mg(2+)</name>
        <dbReference type="ChEBI" id="CHEBI:18420"/>
    </cofactor>
    <text evidence="9">Binds 1 Mg(2+) ion per subunit.</text>
</comment>
<comment type="catalytic activity">
    <reaction evidence="9">
        <text>2 pyruvate + H(+) = (2S)-2-acetolactate + CO2</text>
        <dbReference type="Rhea" id="RHEA:25249"/>
        <dbReference type="ChEBI" id="CHEBI:15361"/>
        <dbReference type="ChEBI" id="CHEBI:15378"/>
        <dbReference type="ChEBI" id="CHEBI:16526"/>
        <dbReference type="ChEBI" id="CHEBI:58476"/>
        <dbReference type="EC" id="2.2.1.6"/>
    </reaction>
</comment>
<reference evidence="13" key="2">
    <citation type="journal article" date="2021" name="Genome Biol. Evol.">
        <title>Developing a high-quality reference genome for a parasitic bivalve with doubly uniparental inheritance (Bivalvia: Unionida).</title>
        <authorList>
            <person name="Smith C.H."/>
        </authorList>
    </citation>
    <scope>NUCLEOTIDE SEQUENCE</scope>
    <source>
        <strain evidence="13">CHS0354</strain>
        <tissue evidence="13">Mantle</tissue>
    </source>
</reference>
<dbReference type="EMBL" id="JAEAOA010001653">
    <property type="protein sequence ID" value="KAK3596133.1"/>
    <property type="molecule type" value="Genomic_DNA"/>
</dbReference>
<sequence length="545" mass="59486">MISGASAIVKTLELLGVKVIFGYPGGANLPLYDALIESNIQHILTRHEQGAALMANGYGRITGVPGVCLVTSGPGATNAVTGIADAYQDSVPMLTLSGQIPNKFIGTDAFQEVDCINMTLPITKHNELVTKAEDLVPALRSAFYIGGSGRKGPVLLDIPRDVMEEKRFYDLYEERDLPGYQPTTAGDIGQIRRILKLLAKAERPVIIAGGGIHLAGAIKEFTDFIRLTNIPVVRTLMGKGILSDDDRLFAGMMGTHGNTDGNKAAAQADVIFAIGARFGDRSTLQKKNEFGKGAKIIHLDIDPAEIGKIVRPDIPIVGDIKVVLQQLLDNDEKYPVRFAEPWFKSKSASNVLYKEDAANILELICRELSKIDEKLIITTDVGRHQMWATHACTNPKHMPILTSGGLGTMGFGLPGAIGAWFAERRYPVINITGDGSFWMNMQELTVAVEHKIPLTVLICNDYRLGMIRELQHTRHSKRYFANDFQKSVDYVKLAESVGAAGRRVEYAQDILPAITASVESGLPTVIDFDIFRIDENSRAGIKKSA</sequence>
<keyword evidence="14" id="KW-1185">Reference proteome</keyword>
<dbReference type="CDD" id="cd07035">
    <property type="entry name" value="TPP_PYR_POX_like"/>
    <property type="match status" value="1"/>
</dbReference>
<evidence type="ECO:0000256" key="1">
    <source>
        <dbReference type="ARBA" id="ARBA00004974"/>
    </source>
</evidence>
<evidence type="ECO:0000313" key="13">
    <source>
        <dbReference type="EMBL" id="KAK3596133.1"/>
    </source>
</evidence>
<evidence type="ECO:0000259" key="11">
    <source>
        <dbReference type="Pfam" id="PF02775"/>
    </source>
</evidence>
<dbReference type="GO" id="GO:0005948">
    <property type="term" value="C:acetolactate synthase complex"/>
    <property type="evidence" value="ECO:0007669"/>
    <property type="project" value="TreeGrafter"/>
</dbReference>
<dbReference type="GO" id="GO:0009097">
    <property type="term" value="P:isoleucine biosynthetic process"/>
    <property type="evidence" value="ECO:0007669"/>
    <property type="project" value="TreeGrafter"/>
</dbReference>
<dbReference type="InterPro" id="IPR012846">
    <property type="entry name" value="Acetolactate_synth_lsu"/>
</dbReference>
<dbReference type="PANTHER" id="PTHR18968:SF13">
    <property type="entry name" value="ACETOLACTATE SYNTHASE CATALYTIC SUBUNIT, MITOCHONDRIAL"/>
    <property type="match status" value="1"/>
</dbReference>
<evidence type="ECO:0000256" key="6">
    <source>
        <dbReference type="ARBA" id="ARBA00023052"/>
    </source>
</evidence>
<feature type="domain" description="Thiamine pyrophosphate enzyme central" evidence="10">
    <location>
        <begin position="191"/>
        <end position="327"/>
    </location>
</feature>
<comment type="pathway">
    <text evidence="2 9">Amino-acid biosynthesis; L-valine biosynthesis; L-valine from pyruvate: step 1/4.</text>
</comment>
<keyword evidence="9" id="KW-0460">Magnesium</keyword>
<dbReference type="Pfam" id="PF02776">
    <property type="entry name" value="TPP_enzyme_N"/>
    <property type="match status" value="1"/>
</dbReference>
<name>A0AAE0SQL1_9BIVA</name>
<evidence type="ECO:0000313" key="14">
    <source>
        <dbReference type="Proteomes" id="UP001195483"/>
    </source>
</evidence>
<evidence type="ECO:0000256" key="9">
    <source>
        <dbReference type="RuleBase" id="RU003591"/>
    </source>
</evidence>
<dbReference type="AlphaFoldDB" id="A0AAE0SQL1"/>
<dbReference type="Gene3D" id="3.40.50.1220">
    <property type="entry name" value="TPP-binding domain"/>
    <property type="match status" value="1"/>
</dbReference>
<evidence type="ECO:0000259" key="10">
    <source>
        <dbReference type="Pfam" id="PF00205"/>
    </source>
</evidence>
<dbReference type="InterPro" id="IPR011766">
    <property type="entry name" value="TPP_enzyme_TPP-bd"/>
</dbReference>
<dbReference type="FunFam" id="3.40.50.1220:FF:000008">
    <property type="entry name" value="Acetolactate synthase"/>
    <property type="match status" value="1"/>
</dbReference>
<dbReference type="Pfam" id="PF00205">
    <property type="entry name" value="TPP_enzyme_M"/>
    <property type="match status" value="1"/>
</dbReference>
<dbReference type="SUPFAM" id="SSF52518">
    <property type="entry name" value="Thiamin diphosphate-binding fold (THDP-binding)"/>
    <property type="match status" value="2"/>
</dbReference>
<evidence type="ECO:0000256" key="5">
    <source>
        <dbReference type="ARBA" id="ARBA00022605"/>
    </source>
</evidence>
<comment type="caution">
    <text evidence="13">The sequence shown here is derived from an EMBL/GenBank/DDBJ whole genome shotgun (WGS) entry which is preliminary data.</text>
</comment>
<dbReference type="GO" id="GO:0000287">
    <property type="term" value="F:magnesium ion binding"/>
    <property type="evidence" value="ECO:0007669"/>
    <property type="project" value="UniProtKB-UniRule"/>
</dbReference>